<dbReference type="AlphaFoldDB" id="A0AAN4W3Z0"/>
<organism evidence="3 4">
    <name type="scientific">Persicobacter diffluens</name>
    <dbReference type="NCBI Taxonomy" id="981"/>
    <lineage>
        <taxon>Bacteria</taxon>
        <taxon>Pseudomonadati</taxon>
        <taxon>Bacteroidota</taxon>
        <taxon>Cytophagia</taxon>
        <taxon>Cytophagales</taxon>
        <taxon>Persicobacteraceae</taxon>
        <taxon>Persicobacter</taxon>
    </lineage>
</organism>
<reference evidence="3 4" key="1">
    <citation type="submission" date="2021-12" db="EMBL/GenBank/DDBJ databases">
        <title>Genome sequencing of bacteria with rrn-lacking chromosome and rrn-plasmid.</title>
        <authorList>
            <person name="Anda M."/>
            <person name="Iwasaki W."/>
        </authorList>
    </citation>
    <scope>NUCLEOTIDE SEQUENCE [LARGE SCALE GENOMIC DNA]</scope>
    <source>
        <strain evidence="3 4">NBRC 15940</strain>
    </source>
</reference>
<evidence type="ECO:0000259" key="1">
    <source>
        <dbReference type="Pfam" id="PF19044"/>
    </source>
</evidence>
<dbReference type="Gene3D" id="1.10.8.730">
    <property type="match status" value="1"/>
</dbReference>
<dbReference type="InterPro" id="IPR053155">
    <property type="entry name" value="F-pilin_assembly_TraC"/>
</dbReference>
<dbReference type="Gene3D" id="3.40.50.300">
    <property type="entry name" value="P-loop containing nucleotide triphosphate hydrolases"/>
    <property type="match status" value="1"/>
</dbReference>
<protein>
    <recommendedName>
        <fullName evidence="1">TraG P-loop domain-containing protein</fullName>
    </recommendedName>
</protein>
<dbReference type="Pfam" id="PF19044">
    <property type="entry name" value="P-loop_TraG"/>
    <property type="match status" value="1"/>
</dbReference>
<gene>
    <name evidence="2" type="ORF">PEDI_50820</name>
    <name evidence="3" type="ORF">PEDI_52540</name>
</gene>
<dbReference type="PANTHER" id="PTHR38467">
    <property type="match status" value="1"/>
</dbReference>
<sequence length="812" mass="93415">MTKLKKQAFELPIIGMDQFEGYSIFYQDEGDFSAMFEITNTVEQYCASAESYELFHSAMLKIIGNLKEGDILQKQDILIRKQYKAEPQSDFLSECYHNHFEGRWYTEIKTILTITHQVNRSALYSFDPKNFEDFKATIQKVYSELKASGFKPDLYLSDSIRQTVLREVSFSFDRAVLSIENFHATEKWIGLAKDRRVAVRSLIDTDNVDLPAQLSACRIQNINERDFPVDLMSLLYSVPDYELIIYNQIIEVVNRSKTKAKLEAKKRKHIGIPDPANDYAVQDIEALQKELENSNLTLVNSHFSILVKTHKAKLEGVLNHIDSKLKDIGVKASETAYNQFELFKANISGNAGSLKHYDRFLTTANAAVCLMAKERLPQDDPTDFKIYFADRQGVPVVCDTNEYPRSSGRTTNRNKFVLGPSGSGKSFFMNALLRQFYKYGMDIMLIDVGHSYSGLCDYYKGRYITYSEDNPITVNPFLITPEDLKEEEKLQSLVSLVGILWKGADGTLKKLEDSILTETLRDYFTAYFEEKTIDQLCFNTFYEFSRDRIKQIKEENQVDFDLHEYLYILKTFYKGGQYDFLLNNTMDSSLFDEQFIVFEIDNVKDHPVLFPILTLIIMDISLQKMRKKKGPKALIIEEAWKAIASPMMVGYIQYLYKTCRKMYGEAVLVTQELEDIISSPTLKKSVIGNSDIFCLLDQSKFKDSYEEIANVLGLNETEQNKIFTINNLDNTKDRGPFKEVYIKRGSSGEVYGVEVSAEEYFTFSTERVEKEAIKLYMKMHGSFEDAVKSLVRDFKASGLSPMDFAKQVISKQ</sequence>
<dbReference type="InterPro" id="IPR022509">
    <property type="entry name" value="Conjugation_ATPase_TraG"/>
</dbReference>
<dbReference type="InterPro" id="IPR027417">
    <property type="entry name" value="P-loop_NTPase"/>
</dbReference>
<dbReference type="EMBL" id="BQKE01000006">
    <property type="protein sequence ID" value="GJM64702.1"/>
    <property type="molecule type" value="Genomic_DNA"/>
</dbReference>
<comment type="caution">
    <text evidence="3">The sequence shown here is derived from an EMBL/GenBank/DDBJ whole genome shotgun (WGS) entry which is preliminary data.</text>
</comment>
<keyword evidence="4" id="KW-1185">Reference proteome</keyword>
<dbReference type="NCBIfam" id="TIGR03783">
    <property type="entry name" value="Bac_Flav_CT_G"/>
    <property type="match status" value="1"/>
</dbReference>
<dbReference type="SUPFAM" id="SSF52540">
    <property type="entry name" value="P-loop containing nucleoside triphosphate hydrolases"/>
    <property type="match status" value="1"/>
</dbReference>
<dbReference type="EMBL" id="BQKE01000006">
    <property type="protein sequence ID" value="GJM64530.1"/>
    <property type="molecule type" value="Genomic_DNA"/>
</dbReference>
<name>A0AAN4W3Z0_9BACT</name>
<dbReference type="PANTHER" id="PTHR38467:SF1">
    <property type="entry name" value="CONJUGATIVE TRANSFER: ASSEMBLY"/>
    <property type="match status" value="1"/>
</dbReference>
<feature type="domain" description="TraG P-loop" evidence="1">
    <location>
        <begin position="386"/>
        <end position="792"/>
    </location>
</feature>
<accession>A0AAN4W3Z0</accession>
<evidence type="ECO:0000313" key="3">
    <source>
        <dbReference type="EMBL" id="GJM64702.1"/>
    </source>
</evidence>
<dbReference type="Proteomes" id="UP001310022">
    <property type="component" value="Unassembled WGS sequence"/>
</dbReference>
<dbReference type="RefSeq" id="WP_338239592.1">
    <property type="nucleotide sequence ID" value="NZ_BQKE01000006.1"/>
</dbReference>
<evidence type="ECO:0000313" key="2">
    <source>
        <dbReference type="EMBL" id="GJM64530.1"/>
    </source>
</evidence>
<proteinExistence type="predicted"/>
<evidence type="ECO:0000313" key="4">
    <source>
        <dbReference type="Proteomes" id="UP001310022"/>
    </source>
</evidence>
<dbReference type="InterPro" id="IPR043964">
    <property type="entry name" value="P-loop_TraG"/>
</dbReference>